<dbReference type="AlphaFoldDB" id="A0A1H6FH50"/>
<reference evidence="3 4" key="1">
    <citation type="submission" date="2016-10" db="EMBL/GenBank/DDBJ databases">
        <authorList>
            <person name="de Groot N.N."/>
        </authorList>
    </citation>
    <scope>NUCLEOTIDE SEQUENCE [LARGE SCALE GENOMIC DNA]</scope>
    <source>
        <strain evidence="3">MBHS1</strain>
    </source>
</reference>
<dbReference type="Proteomes" id="UP000236724">
    <property type="component" value="Unassembled WGS sequence"/>
</dbReference>
<keyword evidence="4" id="KW-1185">Reference proteome</keyword>
<evidence type="ECO:0000313" key="3">
    <source>
        <dbReference type="EMBL" id="SEH08761.1"/>
    </source>
</evidence>
<evidence type="ECO:0000256" key="1">
    <source>
        <dbReference type="ARBA" id="ARBA00023118"/>
    </source>
</evidence>
<evidence type="ECO:0000259" key="2">
    <source>
        <dbReference type="Pfam" id="PF03787"/>
    </source>
</evidence>
<protein>
    <recommendedName>
        <fullName evidence="2">CRISPR type III-associated protein domain-containing protein</fullName>
    </recommendedName>
</protein>
<name>A0A1H6FH50_9GAMM</name>
<evidence type="ECO:0000313" key="4">
    <source>
        <dbReference type="Proteomes" id="UP000236724"/>
    </source>
</evidence>
<dbReference type="EMBL" id="FMSV02000556">
    <property type="protein sequence ID" value="SEH08761.1"/>
    <property type="molecule type" value="Genomic_DNA"/>
</dbReference>
<dbReference type="RefSeq" id="WP_103922275.1">
    <property type="nucleotide sequence ID" value="NZ_FMSV02000556.1"/>
</dbReference>
<organism evidence="3 4">
    <name type="scientific">Candidatus Venteria ishoeyi</name>
    <dbReference type="NCBI Taxonomy" id="1899563"/>
    <lineage>
        <taxon>Bacteria</taxon>
        <taxon>Pseudomonadati</taxon>
        <taxon>Pseudomonadota</taxon>
        <taxon>Gammaproteobacteria</taxon>
        <taxon>Thiotrichales</taxon>
        <taxon>Thiotrichaceae</taxon>
        <taxon>Venteria</taxon>
    </lineage>
</organism>
<dbReference type="OrthoDB" id="5621459at2"/>
<dbReference type="CDD" id="cd09726">
    <property type="entry name" value="RAMP_I_III"/>
    <property type="match status" value="1"/>
</dbReference>
<dbReference type="Pfam" id="PF03787">
    <property type="entry name" value="RAMPs"/>
    <property type="match status" value="1"/>
</dbReference>
<feature type="domain" description="CRISPR type III-associated protein" evidence="2">
    <location>
        <begin position="35"/>
        <end position="193"/>
    </location>
</feature>
<keyword evidence="1" id="KW-0051">Antiviral defense</keyword>
<dbReference type="InterPro" id="IPR005537">
    <property type="entry name" value="RAMP_III_fam"/>
</dbReference>
<dbReference type="GO" id="GO:0051607">
    <property type="term" value="P:defense response to virus"/>
    <property type="evidence" value="ECO:0007669"/>
    <property type="project" value="UniProtKB-KW"/>
</dbReference>
<accession>A0A1H6FH50</accession>
<sequence length="602" mass="67402">MKNYRYHIHLHLLAPVLSQAAGGHAHGLDTAALHDSNDEAGVPSLPGSLIRGNLRHAWKYFADILENNTPAEVSPITRTHITQWLGDKSGDQYDSPQRAQLHFSPYWRAQSKVSATGILHRIQIDSDTGSVKPSALQVIETPFAAGEKITFSGYIDTALDPEQAEFLYHWLNKGLRYLPAVGALKGIGFGRIKDVDIDYAEIQIQAQTVFKPRQAAFGICIKPQSEFCIAQHHIRDNNFATQDFIPGGVIKGILAQQVGKEGPRKHEYPQLAKHFDQLRITHAFANCETRKQRPIATPLSLVTIKTAEKYKVYDLALHSQAGLIDRQAPAFAPDWKGEQAQLIAEHCQQAMPPARNIQVRTAINRQDTGFSTLGNARDEALFSMETIQPEGYHWLANVDCHQIPAADRDLVIEQLQQLFSQGLYGLGKTKSFATVECLPEPCKPTASHALLHEQRVIISLQSAALLLPEIGAIPATNARQQLHEQYHKNWLQLSASSLKLSHFYATQTLTGSAYLQKRFWFDKAYNPQLLTQAGSVFVFDIVDVDTAQEKLQNWLTHGLPQLDGREDWQTNPYIANNGYGEIAVNLKRHWQQQPGEAWHELS</sequence>
<proteinExistence type="predicted"/>
<gene>
    <name evidence="3" type="ORF">MBHS_04654</name>
</gene>